<dbReference type="OrthoDB" id="3400183at2"/>
<protein>
    <recommendedName>
        <fullName evidence="3">Transcriptional regulator, AlpA family</fullName>
    </recommendedName>
</protein>
<dbReference type="AlphaFoldDB" id="A0A0D0W1M4"/>
<sequence length="74" mass="8410">MGEEEVPGPLVGAAEIQDMLGVSRSRFRQIILLPRFPKPFQKLIGGSVWLRSDVEAYIRDYRRPKPPADEDEQG</sequence>
<proteinExistence type="predicted"/>
<dbReference type="Proteomes" id="UP000032254">
    <property type="component" value="Unassembled WGS sequence"/>
</dbReference>
<dbReference type="PATRIC" id="fig|47853.6.peg.799"/>
<keyword evidence="2" id="KW-1185">Reference proteome</keyword>
<dbReference type="RefSeq" id="WP_043963752.1">
    <property type="nucleotide sequence ID" value="NZ_JXSX01000001.1"/>
</dbReference>
<reference evidence="1 2" key="1">
    <citation type="submission" date="2015-01" db="EMBL/GenBank/DDBJ databases">
        <title>Sequencing and annotation of Micromonospora carbonacea strain JXNU-1 genome.</title>
        <authorList>
            <person name="Long Z."/>
            <person name="Huang Y."/>
            <person name="Jiang Y."/>
        </authorList>
    </citation>
    <scope>NUCLEOTIDE SEQUENCE [LARGE SCALE GENOMIC DNA]</scope>
    <source>
        <strain evidence="1 2">JXNU-1</strain>
    </source>
</reference>
<evidence type="ECO:0008006" key="3">
    <source>
        <dbReference type="Google" id="ProtNLM"/>
    </source>
</evidence>
<dbReference type="GeneID" id="301303281"/>
<comment type="caution">
    <text evidence="1">The sequence shown here is derived from an EMBL/GenBank/DDBJ whole genome shotgun (WGS) entry which is preliminary data.</text>
</comment>
<evidence type="ECO:0000313" key="1">
    <source>
        <dbReference type="EMBL" id="KIR66688.1"/>
    </source>
</evidence>
<gene>
    <name evidence="1" type="ORF">TK50_03735</name>
</gene>
<name>A0A0D0W1M4_9ACTN</name>
<accession>A0A0D0W1M4</accession>
<evidence type="ECO:0000313" key="2">
    <source>
        <dbReference type="Proteomes" id="UP000032254"/>
    </source>
</evidence>
<organism evidence="1 2">
    <name type="scientific">Micromonospora haikouensis</name>
    <dbReference type="NCBI Taxonomy" id="686309"/>
    <lineage>
        <taxon>Bacteria</taxon>
        <taxon>Bacillati</taxon>
        <taxon>Actinomycetota</taxon>
        <taxon>Actinomycetes</taxon>
        <taxon>Micromonosporales</taxon>
        <taxon>Micromonosporaceae</taxon>
        <taxon>Micromonospora</taxon>
    </lineage>
</organism>
<dbReference type="EMBL" id="JXSX01000001">
    <property type="protein sequence ID" value="KIR66688.1"/>
    <property type="molecule type" value="Genomic_DNA"/>
</dbReference>